<name>U9U2G8_RHIID</name>
<gene>
    <name evidence="1" type="ORF">GLOINDRAFT_25560</name>
</gene>
<dbReference type="AlphaFoldDB" id="U9U2G8"/>
<organism evidence="1">
    <name type="scientific">Rhizophagus irregularis (strain DAOM 181602 / DAOM 197198 / MUCL 43194)</name>
    <name type="common">Arbuscular mycorrhizal fungus</name>
    <name type="synonym">Glomus intraradices</name>
    <dbReference type="NCBI Taxonomy" id="747089"/>
    <lineage>
        <taxon>Eukaryota</taxon>
        <taxon>Fungi</taxon>
        <taxon>Fungi incertae sedis</taxon>
        <taxon>Mucoromycota</taxon>
        <taxon>Glomeromycotina</taxon>
        <taxon>Glomeromycetes</taxon>
        <taxon>Glomerales</taxon>
        <taxon>Glomeraceae</taxon>
        <taxon>Rhizophagus</taxon>
    </lineage>
</organism>
<proteinExistence type="predicted"/>
<accession>U9U2G8</accession>
<protein>
    <submittedName>
        <fullName evidence="1">Uncharacterized protein</fullName>
    </submittedName>
</protein>
<sequence>MIQFEKIELLEDGLAENIVLDTNTQPQDNILSTTTVNTPLPLPPPLTSFSFLVFFEKFHMTAASKAGYNKIYEFRRSKSFFFEVVNQIPDANEIHLKIYTNDYYMLSC</sequence>
<dbReference type="EMBL" id="KI283476">
    <property type="protein sequence ID" value="ESA13887.1"/>
    <property type="molecule type" value="Genomic_DNA"/>
</dbReference>
<dbReference type="HOGENOM" id="CLU_2198335_0_0_1"/>
<evidence type="ECO:0000313" key="1">
    <source>
        <dbReference type="EMBL" id="ESA13887.1"/>
    </source>
</evidence>
<reference evidence="1" key="1">
    <citation type="submission" date="2013-07" db="EMBL/GenBank/DDBJ databases">
        <title>The genome of an arbuscular mycorrhizal fungus provides insights into the evolution of the oldest plant symbiosis.</title>
        <authorList>
            <consortium name="DOE Joint Genome Institute"/>
            <person name="Tisserant E."/>
            <person name="Malbreil M."/>
            <person name="Kuo A."/>
            <person name="Kohler A."/>
            <person name="Symeonidi A."/>
            <person name="Balestrini R."/>
            <person name="Charron P."/>
            <person name="Duensing N."/>
            <person name="Frei-dit-Frey N."/>
            <person name="Gianinazzi-Pearson V."/>
            <person name="Gilbert B."/>
            <person name="Handa Y."/>
            <person name="Hijri M."/>
            <person name="Kaul R."/>
            <person name="Kawaguchi M."/>
            <person name="Krajinski F."/>
            <person name="Lammers P."/>
            <person name="Lapierre D."/>
            <person name="Masclaux F.G."/>
            <person name="Murat C."/>
            <person name="Morin E."/>
            <person name="Ndikumana S."/>
            <person name="Pagni M."/>
            <person name="Petitpierre D."/>
            <person name="Requena N."/>
            <person name="Rosikiewicz P."/>
            <person name="Riley R."/>
            <person name="Saito K."/>
            <person name="San Clemente H."/>
            <person name="Shapiro H."/>
            <person name="van Tuinen D."/>
            <person name="Becard G."/>
            <person name="Bonfante P."/>
            <person name="Paszkowski U."/>
            <person name="Shachar-Hill Y."/>
            <person name="Young J.P."/>
            <person name="Sanders I.R."/>
            <person name="Henrissat B."/>
            <person name="Rensing S.A."/>
            <person name="Grigoriev I.V."/>
            <person name="Corradi N."/>
            <person name="Roux C."/>
            <person name="Martin F."/>
        </authorList>
    </citation>
    <scope>NUCLEOTIDE SEQUENCE</scope>
    <source>
        <strain evidence="1">DAOM 197198</strain>
    </source>
</reference>